<dbReference type="Proteomes" id="UP000460718">
    <property type="component" value="Unassembled WGS sequence"/>
</dbReference>
<gene>
    <name evidence="1" type="ORF">PF011_g910</name>
</gene>
<proteinExistence type="predicted"/>
<protein>
    <submittedName>
        <fullName evidence="1">Uncharacterized protein</fullName>
    </submittedName>
</protein>
<reference evidence="1 2" key="1">
    <citation type="submission" date="2018-09" db="EMBL/GenBank/DDBJ databases">
        <title>Genomic investigation of the strawberry pathogen Phytophthora fragariae indicates pathogenicity is determined by transcriptional variation in three key races.</title>
        <authorList>
            <person name="Adams T.M."/>
            <person name="Armitage A.D."/>
            <person name="Sobczyk M.K."/>
            <person name="Bates H.J."/>
            <person name="Dunwell J.M."/>
            <person name="Nellist C.F."/>
            <person name="Harrison R.J."/>
        </authorList>
    </citation>
    <scope>NUCLEOTIDE SEQUENCE [LARGE SCALE GENOMIC DNA]</scope>
    <source>
        <strain evidence="1 2">SCRP245</strain>
    </source>
</reference>
<evidence type="ECO:0000313" key="1">
    <source>
        <dbReference type="EMBL" id="KAE9029793.1"/>
    </source>
</evidence>
<dbReference type="EMBL" id="QXFW01000022">
    <property type="protein sequence ID" value="KAE9029793.1"/>
    <property type="molecule type" value="Genomic_DNA"/>
</dbReference>
<organism evidence="1 2">
    <name type="scientific">Phytophthora fragariae</name>
    <dbReference type="NCBI Taxonomy" id="53985"/>
    <lineage>
        <taxon>Eukaryota</taxon>
        <taxon>Sar</taxon>
        <taxon>Stramenopiles</taxon>
        <taxon>Oomycota</taxon>
        <taxon>Peronosporomycetes</taxon>
        <taxon>Peronosporales</taxon>
        <taxon>Peronosporaceae</taxon>
        <taxon>Phytophthora</taxon>
    </lineage>
</organism>
<name>A0A6A3MP72_9STRA</name>
<comment type="caution">
    <text evidence="1">The sequence shown here is derived from an EMBL/GenBank/DDBJ whole genome shotgun (WGS) entry which is preliminary data.</text>
</comment>
<evidence type="ECO:0000313" key="2">
    <source>
        <dbReference type="Proteomes" id="UP000460718"/>
    </source>
</evidence>
<sequence length="101" mass="11454">MRKHVTNLCRASQLPTQHPTPSLSFRLPATRCSAGPAYHGAGRAVITHSPSTEQAFVMKRTLIHPWRKKVQDVATCHPYSISDWVWYRPICVGADNELLFR</sequence>
<accession>A0A6A3MP72</accession>
<dbReference type="AlphaFoldDB" id="A0A6A3MP72"/>